<dbReference type="PRINTS" id="PR00070">
    <property type="entry name" value="DHFR"/>
</dbReference>
<keyword evidence="5" id="KW-0521">NADP</keyword>
<evidence type="ECO:0000256" key="4">
    <source>
        <dbReference type="ARBA" id="ARBA00022563"/>
    </source>
</evidence>
<dbReference type="SUPFAM" id="SSF53597">
    <property type="entry name" value="Dihydrofolate reductase-like"/>
    <property type="match status" value="1"/>
</dbReference>
<comment type="similarity">
    <text evidence="2 8">Belongs to the dihydrofolate reductase family.</text>
</comment>
<keyword evidence="6" id="KW-0560">Oxidoreductase</keyword>
<evidence type="ECO:0000256" key="6">
    <source>
        <dbReference type="ARBA" id="ARBA00023002"/>
    </source>
</evidence>
<evidence type="ECO:0000256" key="2">
    <source>
        <dbReference type="ARBA" id="ARBA00009539"/>
    </source>
</evidence>
<dbReference type="PROSITE" id="PS51330">
    <property type="entry name" value="DHFR_2"/>
    <property type="match status" value="1"/>
</dbReference>
<dbReference type="EC" id="1.5.1.3" evidence="3"/>
<proteinExistence type="inferred from homology"/>
<dbReference type="Gene3D" id="3.40.430.10">
    <property type="entry name" value="Dihydrofolate Reductase, subunit A"/>
    <property type="match status" value="1"/>
</dbReference>
<dbReference type="EMBL" id="QVMU01000053">
    <property type="protein sequence ID" value="RJX64746.1"/>
    <property type="molecule type" value="Genomic_DNA"/>
</dbReference>
<sequence>MKQAIFAVAENLAFGLDLGLPWDSIPDDLPTFNKLTQGTDLVMGRTTYESLPFKASANRQFIVVSSGLMQPENANVIILRPENLYTFLRSTGRNISLIGGMSLLTEENLKLMDKIYMTEVKGEFVADVFLPSSVYDFVKSKESVPVFHNDQAEMRLYA</sequence>
<evidence type="ECO:0000256" key="3">
    <source>
        <dbReference type="ARBA" id="ARBA00012856"/>
    </source>
</evidence>
<dbReference type="OrthoDB" id="9804315at2"/>
<comment type="pathway">
    <text evidence="1">Cofactor biosynthesis; tetrahydrofolate biosynthesis; 5,6,7,8-tetrahydrofolate from 7,8-dihydrofolate: step 1/1.</text>
</comment>
<dbReference type="GO" id="GO:0046654">
    <property type="term" value="P:tetrahydrofolate biosynthetic process"/>
    <property type="evidence" value="ECO:0007669"/>
    <property type="project" value="UniProtKB-UniPathway"/>
</dbReference>
<dbReference type="UniPathway" id="UPA00077">
    <property type="reaction ID" value="UER00158"/>
</dbReference>
<keyword evidence="4" id="KW-0554">One-carbon metabolism</keyword>
<name>A0A3A6QU82_9VIBR</name>
<dbReference type="InterPro" id="IPR017925">
    <property type="entry name" value="DHFR_CS"/>
</dbReference>
<dbReference type="GO" id="GO:0050661">
    <property type="term" value="F:NADP binding"/>
    <property type="evidence" value="ECO:0007669"/>
    <property type="project" value="InterPro"/>
</dbReference>
<gene>
    <name evidence="10" type="ORF">DZ860_23430</name>
</gene>
<evidence type="ECO:0000256" key="8">
    <source>
        <dbReference type="RuleBase" id="RU004474"/>
    </source>
</evidence>
<reference evidence="10 11" key="1">
    <citation type="submission" date="2018-08" db="EMBL/GenBank/DDBJ databases">
        <title>Vibrio isolated from the Eastern China Marginal Seas.</title>
        <authorList>
            <person name="Li Y."/>
        </authorList>
    </citation>
    <scope>NUCLEOTIDE SEQUENCE [LARGE SCALE GENOMIC DNA]</scope>
    <source>
        <strain evidence="10 11">BEI233</strain>
    </source>
</reference>
<evidence type="ECO:0000259" key="9">
    <source>
        <dbReference type="PROSITE" id="PS51330"/>
    </source>
</evidence>
<evidence type="ECO:0000313" key="11">
    <source>
        <dbReference type="Proteomes" id="UP000273252"/>
    </source>
</evidence>
<evidence type="ECO:0000256" key="5">
    <source>
        <dbReference type="ARBA" id="ARBA00022857"/>
    </source>
</evidence>
<dbReference type="GO" id="GO:0006730">
    <property type="term" value="P:one-carbon metabolic process"/>
    <property type="evidence" value="ECO:0007669"/>
    <property type="project" value="UniProtKB-KW"/>
</dbReference>
<dbReference type="CDD" id="cd00209">
    <property type="entry name" value="DHFR"/>
    <property type="match status" value="1"/>
</dbReference>
<dbReference type="GO" id="GO:0046452">
    <property type="term" value="P:dihydrofolate metabolic process"/>
    <property type="evidence" value="ECO:0007669"/>
    <property type="project" value="TreeGrafter"/>
</dbReference>
<organism evidence="10 11">
    <name type="scientific">Vibrio sinensis</name>
    <dbReference type="NCBI Taxonomy" id="2302434"/>
    <lineage>
        <taxon>Bacteria</taxon>
        <taxon>Pseudomonadati</taxon>
        <taxon>Pseudomonadota</taxon>
        <taxon>Gammaproteobacteria</taxon>
        <taxon>Vibrionales</taxon>
        <taxon>Vibrionaceae</taxon>
        <taxon>Vibrio</taxon>
    </lineage>
</organism>
<feature type="domain" description="DHFR" evidence="9">
    <location>
        <begin position="1"/>
        <end position="158"/>
    </location>
</feature>
<dbReference type="InterPro" id="IPR024072">
    <property type="entry name" value="DHFR-like_dom_sf"/>
</dbReference>
<dbReference type="AlphaFoldDB" id="A0A3A6QU82"/>
<dbReference type="RefSeq" id="WP_063106511.1">
    <property type="nucleotide sequence ID" value="NZ_QVMU01000053.1"/>
</dbReference>
<evidence type="ECO:0000256" key="1">
    <source>
        <dbReference type="ARBA" id="ARBA00004903"/>
    </source>
</evidence>
<dbReference type="GO" id="GO:0004146">
    <property type="term" value="F:dihydrofolate reductase activity"/>
    <property type="evidence" value="ECO:0007669"/>
    <property type="project" value="UniProtKB-EC"/>
</dbReference>
<protein>
    <recommendedName>
        <fullName evidence="3">dihydrofolate reductase</fullName>
        <ecNumber evidence="3">1.5.1.3</ecNumber>
    </recommendedName>
</protein>
<keyword evidence="11" id="KW-1185">Reference proteome</keyword>
<dbReference type="Proteomes" id="UP000273252">
    <property type="component" value="Unassembled WGS sequence"/>
</dbReference>
<dbReference type="GO" id="GO:0005829">
    <property type="term" value="C:cytosol"/>
    <property type="evidence" value="ECO:0007669"/>
    <property type="project" value="TreeGrafter"/>
</dbReference>
<dbReference type="InterPro" id="IPR001796">
    <property type="entry name" value="DHFR_dom"/>
</dbReference>
<comment type="caution">
    <text evidence="10">The sequence shown here is derived from an EMBL/GenBank/DDBJ whole genome shotgun (WGS) entry which is preliminary data.</text>
</comment>
<evidence type="ECO:0000313" key="10">
    <source>
        <dbReference type="EMBL" id="RJX64746.1"/>
    </source>
</evidence>
<comment type="function">
    <text evidence="7">Key enzyme in folate metabolism. Catalyzes an essential reaction for de novo glycine and purine synthesis, and for DNA precursor synthesis.</text>
</comment>
<evidence type="ECO:0000256" key="7">
    <source>
        <dbReference type="ARBA" id="ARBA00025067"/>
    </source>
</evidence>
<dbReference type="GO" id="GO:0046655">
    <property type="term" value="P:folic acid metabolic process"/>
    <property type="evidence" value="ECO:0007669"/>
    <property type="project" value="TreeGrafter"/>
</dbReference>
<dbReference type="InterPro" id="IPR012259">
    <property type="entry name" value="DHFR"/>
</dbReference>
<accession>A0A3A6QU82</accession>
<dbReference type="Pfam" id="PF00186">
    <property type="entry name" value="DHFR_1"/>
    <property type="match status" value="1"/>
</dbReference>
<dbReference type="PANTHER" id="PTHR48069">
    <property type="entry name" value="DIHYDROFOLATE REDUCTASE"/>
    <property type="match status" value="1"/>
</dbReference>
<dbReference type="PANTHER" id="PTHR48069:SF3">
    <property type="entry name" value="DIHYDROFOLATE REDUCTASE"/>
    <property type="match status" value="1"/>
</dbReference>
<dbReference type="PROSITE" id="PS00075">
    <property type="entry name" value="DHFR_1"/>
    <property type="match status" value="1"/>
</dbReference>